<name>A0ABU1TMC7_9FLAO</name>
<feature type="domain" description="PrcB C-terminal" evidence="1">
    <location>
        <begin position="84"/>
        <end position="140"/>
    </location>
</feature>
<dbReference type="EMBL" id="JAVDVI010000004">
    <property type="protein sequence ID" value="MDR6967129.1"/>
    <property type="molecule type" value="Genomic_DNA"/>
</dbReference>
<proteinExistence type="predicted"/>
<dbReference type="RefSeq" id="WP_310025108.1">
    <property type="nucleotide sequence ID" value="NZ_JAVDVI010000004.1"/>
</dbReference>
<gene>
    <name evidence="2" type="ORF">J2X31_001136</name>
</gene>
<keyword evidence="3" id="KW-1185">Reference proteome</keyword>
<sequence length="148" mass="16284">MKKLFIVPIIAMIVSCNCKKATVAGENNTDSAKQPLFEVLSESAYQGRETESFEVIKDGASLNALYQSINNENVPEIDFSKQRVVALFLGQRNSGGYAIKVKNVTEKDNKIYVEVEKTSPKAGENATMAITNPYSIAKINSAKEVIFK</sequence>
<protein>
    <recommendedName>
        <fullName evidence="1">PrcB C-terminal domain-containing protein</fullName>
    </recommendedName>
</protein>
<dbReference type="PROSITE" id="PS51257">
    <property type="entry name" value="PROKAR_LIPOPROTEIN"/>
    <property type="match status" value="1"/>
</dbReference>
<organism evidence="2 3">
    <name type="scientific">Flavobacterium arsenatis</name>
    <dbReference type="NCBI Taxonomy" id="1484332"/>
    <lineage>
        <taxon>Bacteria</taxon>
        <taxon>Pseudomonadati</taxon>
        <taxon>Bacteroidota</taxon>
        <taxon>Flavobacteriia</taxon>
        <taxon>Flavobacteriales</taxon>
        <taxon>Flavobacteriaceae</taxon>
        <taxon>Flavobacterium</taxon>
    </lineage>
</organism>
<comment type="caution">
    <text evidence="2">The sequence shown here is derived from an EMBL/GenBank/DDBJ whole genome shotgun (WGS) entry which is preliminary data.</text>
</comment>
<accession>A0ABU1TMC7</accession>
<dbReference type="InterPro" id="IPR025748">
    <property type="entry name" value="PrcB_C_dom"/>
</dbReference>
<dbReference type="Pfam" id="PF14343">
    <property type="entry name" value="PrcB_C"/>
    <property type="match status" value="1"/>
</dbReference>
<evidence type="ECO:0000259" key="1">
    <source>
        <dbReference type="Pfam" id="PF14343"/>
    </source>
</evidence>
<dbReference type="Proteomes" id="UP001255185">
    <property type="component" value="Unassembled WGS sequence"/>
</dbReference>
<evidence type="ECO:0000313" key="3">
    <source>
        <dbReference type="Proteomes" id="UP001255185"/>
    </source>
</evidence>
<evidence type="ECO:0000313" key="2">
    <source>
        <dbReference type="EMBL" id="MDR6967129.1"/>
    </source>
</evidence>
<reference evidence="2 3" key="1">
    <citation type="submission" date="2023-07" db="EMBL/GenBank/DDBJ databases">
        <title>Sorghum-associated microbial communities from plants grown in Nebraska, USA.</title>
        <authorList>
            <person name="Schachtman D."/>
        </authorList>
    </citation>
    <scope>NUCLEOTIDE SEQUENCE [LARGE SCALE GENOMIC DNA]</scope>
    <source>
        <strain evidence="2 3">3773</strain>
    </source>
</reference>